<evidence type="ECO:0000313" key="7">
    <source>
        <dbReference type="Proteomes" id="UP001066276"/>
    </source>
</evidence>
<evidence type="ECO:0000256" key="4">
    <source>
        <dbReference type="ARBA" id="ARBA00022691"/>
    </source>
</evidence>
<gene>
    <name evidence="6" type="ORF">NDU88_000666</name>
</gene>
<name>A0AAV7TG41_PLEWA</name>
<dbReference type="GO" id="GO:0008757">
    <property type="term" value="F:S-adenosylmethionine-dependent methyltransferase activity"/>
    <property type="evidence" value="ECO:0007669"/>
    <property type="project" value="UniProtKB-ARBA"/>
</dbReference>
<dbReference type="Proteomes" id="UP001066276">
    <property type="component" value="Chromosome 3_2"/>
</dbReference>
<reference evidence="6" key="1">
    <citation type="journal article" date="2022" name="bioRxiv">
        <title>Sequencing and chromosome-scale assembly of the giantPleurodeles waltlgenome.</title>
        <authorList>
            <person name="Brown T."/>
            <person name="Elewa A."/>
            <person name="Iarovenko S."/>
            <person name="Subramanian E."/>
            <person name="Araus A.J."/>
            <person name="Petzold A."/>
            <person name="Susuki M."/>
            <person name="Suzuki K.-i.T."/>
            <person name="Hayashi T."/>
            <person name="Toyoda A."/>
            <person name="Oliveira C."/>
            <person name="Osipova E."/>
            <person name="Leigh N.D."/>
            <person name="Simon A."/>
            <person name="Yun M.H."/>
        </authorList>
    </citation>
    <scope>NUCLEOTIDE SEQUENCE</scope>
    <source>
        <strain evidence="6">20211129_DDA</strain>
        <tissue evidence="6">Liver</tissue>
    </source>
</reference>
<keyword evidence="7" id="KW-1185">Reference proteome</keyword>
<dbReference type="GO" id="GO:0008170">
    <property type="term" value="F:N-methyltransferase activity"/>
    <property type="evidence" value="ECO:0007669"/>
    <property type="project" value="TreeGrafter"/>
</dbReference>
<dbReference type="PANTHER" id="PTHR10867:SF32">
    <property type="entry name" value="NICOTINAMIDE N-METHYLTRANSFERASE"/>
    <property type="match status" value="1"/>
</dbReference>
<dbReference type="PANTHER" id="PTHR10867">
    <property type="entry name" value="NNMT/PNMT/TEMT FAMILY MEMBER"/>
    <property type="match status" value="1"/>
</dbReference>
<accession>A0AAV7TG41</accession>
<evidence type="ECO:0000256" key="1">
    <source>
        <dbReference type="ARBA" id="ARBA00007996"/>
    </source>
</evidence>
<dbReference type="FunFam" id="3.40.50.150:FF:000065">
    <property type="entry name" value="Phenylethanolamine N-methyltransferase"/>
    <property type="match status" value="1"/>
</dbReference>
<feature type="binding site" evidence="5">
    <location>
        <position position="85"/>
    </location>
    <ligand>
        <name>S-adenosyl-L-methionine</name>
        <dbReference type="ChEBI" id="CHEBI:59789"/>
    </ligand>
</feature>
<feature type="binding site" evidence="5">
    <location>
        <begin position="142"/>
        <end position="143"/>
    </location>
    <ligand>
        <name>S-adenosyl-L-methionine</name>
        <dbReference type="ChEBI" id="CHEBI:59789"/>
    </ligand>
</feature>
<dbReference type="SUPFAM" id="SSF53335">
    <property type="entry name" value="S-adenosyl-L-methionine-dependent methyltransferases"/>
    <property type="match status" value="1"/>
</dbReference>
<comment type="caution">
    <text evidence="6">The sequence shown here is derived from an EMBL/GenBank/DDBJ whole genome shotgun (WGS) entry which is preliminary data.</text>
</comment>
<dbReference type="InterPro" id="IPR000940">
    <property type="entry name" value="NNMT_TEMT_trans"/>
</dbReference>
<keyword evidence="3" id="KW-0808">Transferase</keyword>
<keyword evidence="2" id="KW-0489">Methyltransferase</keyword>
<evidence type="ECO:0008006" key="8">
    <source>
        <dbReference type="Google" id="ProtNLM"/>
    </source>
</evidence>
<dbReference type="GO" id="GO:0032259">
    <property type="term" value="P:methylation"/>
    <property type="evidence" value="ECO:0007669"/>
    <property type="project" value="UniProtKB-KW"/>
</dbReference>
<feature type="binding site" evidence="5">
    <location>
        <position position="20"/>
    </location>
    <ligand>
        <name>S-adenosyl-L-methionine</name>
        <dbReference type="ChEBI" id="CHEBI:59789"/>
    </ligand>
</feature>
<evidence type="ECO:0000256" key="5">
    <source>
        <dbReference type="PIRSR" id="PIRSR000384-1"/>
    </source>
</evidence>
<dbReference type="PIRSF" id="PIRSF000384">
    <property type="entry name" value="PNMTase"/>
    <property type="match status" value="1"/>
</dbReference>
<dbReference type="PROSITE" id="PS51681">
    <property type="entry name" value="SAM_MT_NNMT_PNMT_TEMT"/>
    <property type="match status" value="1"/>
</dbReference>
<evidence type="ECO:0000256" key="3">
    <source>
        <dbReference type="ARBA" id="ARBA00022679"/>
    </source>
</evidence>
<organism evidence="6 7">
    <name type="scientific">Pleurodeles waltl</name>
    <name type="common">Iberian ribbed newt</name>
    <dbReference type="NCBI Taxonomy" id="8319"/>
    <lineage>
        <taxon>Eukaryota</taxon>
        <taxon>Metazoa</taxon>
        <taxon>Chordata</taxon>
        <taxon>Craniata</taxon>
        <taxon>Vertebrata</taxon>
        <taxon>Euteleostomi</taxon>
        <taxon>Amphibia</taxon>
        <taxon>Batrachia</taxon>
        <taxon>Caudata</taxon>
        <taxon>Salamandroidea</taxon>
        <taxon>Salamandridae</taxon>
        <taxon>Pleurodelinae</taxon>
        <taxon>Pleurodeles</taxon>
    </lineage>
</organism>
<evidence type="ECO:0000256" key="2">
    <source>
        <dbReference type="ARBA" id="ARBA00022603"/>
    </source>
</evidence>
<evidence type="ECO:0000313" key="6">
    <source>
        <dbReference type="EMBL" id="KAJ1175378.1"/>
    </source>
</evidence>
<dbReference type="GO" id="GO:0005829">
    <property type="term" value="C:cytosol"/>
    <property type="evidence" value="ECO:0007669"/>
    <property type="project" value="TreeGrafter"/>
</dbReference>
<sequence>MEPEFDLKDLYQKDFDTESYFQMYFNPKSDAYVEGYFLPFMLENLHKTFSSGDVKGDLLIDIGCGPSIHMIISACECFKEIIASDWTDANRRAYETWLRDKPGAFDWTPVLSMACELEGDRTKCAEKEKKIGATVKRVLECDVTRSNPLYPVVLPPADCLVTSLCLESACTNLNSYSQAVRNITTLLKKGGHLVMCGANGCTNYRVGQKIFPALNLSEEIVKTTLIANGYVIKEMKIHPLSAKQKADFDYLSEYFFFLAQKNV</sequence>
<dbReference type="AlphaFoldDB" id="A0AAV7TG41"/>
<feature type="binding site" evidence="5">
    <location>
        <position position="90"/>
    </location>
    <ligand>
        <name>S-adenosyl-L-methionine</name>
        <dbReference type="ChEBI" id="CHEBI:59789"/>
    </ligand>
</feature>
<dbReference type="Pfam" id="PF01234">
    <property type="entry name" value="NNMT_PNMT_TEMT"/>
    <property type="match status" value="1"/>
</dbReference>
<dbReference type="InterPro" id="IPR029063">
    <property type="entry name" value="SAM-dependent_MTases_sf"/>
</dbReference>
<comment type="similarity">
    <text evidence="1">Belongs to the class I-like SAM-binding methyltransferase superfamily. NNMT/PNMT/TEMT family.</text>
</comment>
<protein>
    <recommendedName>
        <fullName evidence="8">Nicotinamide N-methyltransferase</fullName>
    </recommendedName>
</protein>
<proteinExistence type="inferred from homology"/>
<dbReference type="Gene3D" id="3.40.50.150">
    <property type="entry name" value="Vaccinia Virus protein VP39"/>
    <property type="match status" value="1"/>
</dbReference>
<keyword evidence="4 5" id="KW-0949">S-adenosyl-L-methionine</keyword>
<dbReference type="EMBL" id="JANPWB010000006">
    <property type="protein sequence ID" value="KAJ1175378.1"/>
    <property type="molecule type" value="Genomic_DNA"/>
</dbReference>